<dbReference type="STRING" id="658196.A0A397TM38"/>
<evidence type="ECO:0000256" key="2">
    <source>
        <dbReference type="PROSITE-ProRule" id="PRU00235"/>
    </source>
</evidence>
<evidence type="ECO:0000256" key="1">
    <source>
        <dbReference type="ARBA" id="ARBA00022737"/>
    </source>
</evidence>
<keyword evidence="4" id="KW-1185">Reference proteome</keyword>
<protein>
    <submittedName>
        <fullName evidence="3">Regulator of chromosome condensation 1/beta-lactamase-inhibitor protein II</fullName>
    </submittedName>
</protein>
<dbReference type="Pfam" id="PF00415">
    <property type="entry name" value="RCC1"/>
    <property type="match status" value="2"/>
</dbReference>
<evidence type="ECO:0000313" key="3">
    <source>
        <dbReference type="EMBL" id="RIA97517.1"/>
    </source>
</evidence>
<dbReference type="InterPro" id="IPR000408">
    <property type="entry name" value="Reg_chr_condens"/>
</dbReference>
<dbReference type="PROSITE" id="PS50012">
    <property type="entry name" value="RCC1_3"/>
    <property type="match status" value="2"/>
</dbReference>
<dbReference type="EMBL" id="QKYT01000028">
    <property type="protein sequence ID" value="RIA97517.1"/>
    <property type="molecule type" value="Genomic_DNA"/>
</dbReference>
<dbReference type="PROSITE" id="PS00626">
    <property type="entry name" value="RCC1_2"/>
    <property type="match status" value="1"/>
</dbReference>
<gene>
    <name evidence="3" type="ORF">C1645_732359</name>
</gene>
<proteinExistence type="predicted"/>
<accession>A0A397TM38</accession>
<evidence type="ECO:0000313" key="4">
    <source>
        <dbReference type="Proteomes" id="UP000265703"/>
    </source>
</evidence>
<feature type="repeat" description="RCC1" evidence="2">
    <location>
        <begin position="58"/>
        <end position="111"/>
    </location>
</feature>
<dbReference type="InterPro" id="IPR009091">
    <property type="entry name" value="RCC1/BLIP-II"/>
</dbReference>
<feature type="repeat" description="RCC1" evidence="2">
    <location>
        <begin position="4"/>
        <end position="57"/>
    </location>
</feature>
<reference evidence="3 4" key="1">
    <citation type="submission" date="2018-06" db="EMBL/GenBank/DDBJ databases">
        <title>Comparative genomics reveals the genomic features of Rhizophagus irregularis, R. cerebriforme, R. diaphanum and Gigaspora rosea, and their symbiotic lifestyle signature.</title>
        <authorList>
            <person name="Morin E."/>
            <person name="San Clemente H."/>
            <person name="Chen E.C.H."/>
            <person name="De La Providencia I."/>
            <person name="Hainaut M."/>
            <person name="Kuo A."/>
            <person name="Kohler A."/>
            <person name="Murat C."/>
            <person name="Tang N."/>
            <person name="Roy S."/>
            <person name="Loubradou J."/>
            <person name="Henrissat B."/>
            <person name="Grigoriev I.V."/>
            <person name="Corradi N."/>
            <person name="Roux C."/>
            <person name="Martin F.M."/>
        </authorList>
    </citation>
    <scope>NUCLEOTIDE SEQUENCE [LARGE SCALE GENOMIC DNA]</scope>
    <source>
        <strain evidence="3 4">DAOM 227022</strain>
    </source>
</reference>
<dbReference type="PANTHER" id="PTHR22870">
    <property type="entry name" value="REGULATOR OF CHROMOSOME CONDENSATION"/>
    <property type="match status" value="1"/>
</dbReference>
<dbReference type="Proteomes" id="UP000265703">
    <property type="component" value="Unassembled WGS sequence"/>
</dbReference>
<dbReference type="OrthoDB" id="5370059at2759"/>
<dbReference type="AlphaFoldDB" id="A0A397TM38"/>
<dbReference type="PANTHER" id="PTHR22870:SF408">
    <property type="entry name" value="OS09G0560450 PROTEIN"/>
    <property type="match status" value="1"/>
</dbReference>
<comment type="caution">
    <text evidence="3">The sequence shown here is derived from an EMBL/GenBank/DDBJ whole genome shotgun (WGS) entry which is preliminary data.</text>
</comment>
<dbReference type="SUPFAM" id="SSF50985">
    <property type="entry name" value="RCC1/BLIP-II"/>
    <property type="match status" value="1"/>
</dbReference>
<organism evidence="3 4">
    <name type="scientific">Glomus cerebriforme</name>
    <dbReference type="NCBI Taxonomy" id="658196"/>
    <lineage>
        <taxon>Eukaryota</taxon>
        <taxon>Fungi</taxon>
        <taxon>Fungi incertae sedis</taxon>
        <taxon>Mucoromycota</taxon>
        <taxon>Glomeromycotina</taxon>
        <taxon>Glomeromycetes</taxon>
        <taxon>Glomerales</taxon>
        <taxon>Glomeraceae</taxon>
        <taxon>Glomus</taxon>
    </lineage>
</organism>
<dbReference type="Gene3D" id="2.130.10.30">
    <property type="entry name" value="Regulator of chromosome condensation 1/beta-lactamase-inhibitor protein II"/>
    <property type="match status" value="1"/>
</dbReference>
<keyword evidence="1" id="KW-0677">Repeat</keyword>
<sequence>MHNGQVFSFGHSDSGQFGLRNNVIYKKRIMTPTVIPNLNPIKSIGTRDHFSMVVNIINNIYAWGFGEFSVLENNKDEDETSPFQILNLNGLREKDVVRISCGSSHALFLGV</sequence>
<name>A0A397TM38_9GLOM</name>
<dbReference type="InterPro" id="IPR051210">
    <property type="entry name" value="Ub_ligase/GEF_domain"/>
</dbReference>